<organism evidence="1 2">
    <name type="scientific">Phytoactinopolyspora halophila</name>
    <dbReference type="NCBI Taxonomy" id="1981511"/>
    <lineage>
        <taxon>Bacteria</taxon>
        <taxon>Bacillati</taxon>
        <taxon>Actinomycetota</taxon>
        <taxon>Actinomycetes</taxon>
        <taxon>Jiangellales</taxon>
        <taxon>Jiangellaceae</taxon>
        <taxon>Phytoactinopolyspora</taxon>
    </lineage>
</organism>
<accession>A0A329QCV7</accession>
<dbReference type="OrthoDB" id="5195120at2"/>
<dbReference type="InterPro" id="IPR028978">
    <property type="entry name" value="Chorismate_lyase_/UTRA_dom_sf"/>
</dbReference>
<gene>
    <name evidence="1" type="ORF">DPM12_19370</name>
</gene>
<proteinExistence type="predicted"/>
<reference evidence="1 2" key="1">
    <citation type="submission" date="2018-06" db="EMBL/GenBank/DDBJ databases">
        <title>Phytoactinopolyspora halophila sp. nov., a novel halophilic actinomycete isolated from a saline soil in China.</title>
        <authorList>
            <person name="Tang S.-K."/>
        </authorList>
    </citation>
    <scope>NUCLEOTIDE SEQUENCE [LARGE SCALE GENOMIC DNA]</scope>
    <source>
        <strain evidence="1 2">YIM 96934</strain>
    </source>
</reference>
<dbReference type="SUPFAM" id="SSF64288">
    <property type="entry name" value="Chorismate lyase-like"/>
    <property type="match status" value="1"/>
</dbReference>
<dbReference type="Gene3D" id="3.40.1410.10">
    <property type="entry name" value="Chorismate lyase-like"/>
    <property type="match status" value="1"/>
</dbReference>
<evidence type="ECO:0008006" key="3">
    <source>
        <dbReference type="Google" id="ProtNLM"/>
    </source>
</evidence>
<sequence length="174" mass="19854">MNFSDLAKFFVSQDETDRSLSSLEGLYPAYRAVMVSDGTLTQMLSAMHLEDIDTKCVENGHGFPEPEDCKWLEIDGEPCIRRRVELTGASSGKTYVRALSYLYPPRIPDYFLAELSRAGASLGTQLLQSRISNRRELIWVRTGSEFAFSRLYRIMLHDKPAILVREDFMDNDNT</sequence>
<protein>
    <recommendedName>
        <fullName evidence="3">DUF98 domain-containing protein</fullName>
    </recommendedName>
</protein>
<evidence type="ECO:0000313" key="2">
    <source>
        <dbReference type="Proteomes" id="UP000250462"/>
    </source>
</evidence>
<dbReference type="RefSeq" id="WP_112260010.1">
    <property type="nucleotide sequence ID" value="NZ_QMIG01000028.1"/>
</dbReference>
<dbReference type="AlphaFoldDB" id="A0A329QCV7"/>
<dbReference type="InterPro" id="IPR002800">
    <property type="entry name" value="Rv2949c-like"/>
</dbReference>
<dbReference type="EMBL" id="QMIG01000028">
    <property type="protein sequence ID" value="RAW10243.1"/>
    <property type="molecule type" value="Genomic_DNA"/>
</dbReference>
<dbReference type="Pfam" id="PF01947">
    <property type="entry name" value="Rv2949c-like"/>
    <property type="match status" value="1"/>
</dbReference>
<name>A0A329QCV7_9ACTN</name>
<keyword evidence="2" id="KW-1185">Reference proteome</keyword>
<comment type="caution">
    <text evidence="1">The sequence shown here is derived from an EMBL/GenBank/DDBJ whole genome shotgun (WGS) entry which is preliminary data.</text>
</comment>
<dbReference type="Proteomes" id="UP000250462">
    <property type="component" value="Unassembled WGS sequence"/>
</dbReference>
<evidence type="ECO:0000313" key="1">
    <source>
        <dbReference type="EMBL" id="RAW10243.1"/>
    </source>
</evidence>